<keyword evidence="2" id="KW-0808">Transferase</keyword>
<accession>G9YGM8</accession>
<proteinExistence type="predicted"/>
<dbReference type="GO" id="GO:0032259">
    <property type="term" value="P:methylation"/>
    <property type="evidence" value="ECO:0007669"/>
    <property type="project" value="UniProtKB-KW"/>
</dbReference>
<dbReference type="SUPFAM" id="SSF53335">
    <property type="entry name" value="S-adenosyl-L-methionine-dependent methyltransferases"/>
    <property type="match status" value="1"/>
</dbReference>
<comment type="caution">
    <text evidence="2">The sequence shown here is derived from an EMBL/GenBank/DDBJ whole genome shotgun (WGS) entry which is preliminary data.</text>
</comment>
<dbReference type="EMBL" id="AGCJ01000025">
    <property type="protein sequence ID" value="EHM41841.1"/>
    <property type="molecule type" value="Genomic_DNA"/>
</dbReference>
<dbReference type="Pfam" id="PF08241">
    <property type="entry name" value="Methyltransf_11"/>
    <property type="match status" value="1"/>
</dbReference>
<keyword evidence="2" id="KW-0489">Methyltransferase</keyword>
<protein>
    <submittedName>
        <fullName evidence="2">Methyltransferase domain protein</fullName>
    </submittedName>
</protein>
<dbReference type="InterPro" id="IPR029063">
    <property type="entry name" value="SAM-dependent_MTases_sf"/>
</dbReference>
<evidence type="ECO:0000313" key="2">
    <source>
        <dbReference type="EMBL" id="EHM41841.1"/>
    </source>
</evidence>
<dbReference type="InterPro" id="IPR013216">
    <property type="entry name" value="Methyltransf_11"/>
</dbReference>
<dbReference type="PANTHER" id="PTHR45277">
    <property type="entry name" value="EXPRESSED PROTEIN"/>
    <property type="match status" value="1"/>
</dbReference>
<keyword evidence="3" id="KW-1185">Reference proteome</keyword>
<reference evidence="2 3" key="1">
    <citation type="submission" date="2011-08" db="EMBL/GenBank/DDBJ databases">
        <authorList>
            <person name="Weinstock G."/>
            <person name="Sodergren E."/>
            <person name="Clifton S."/>
            <person name="Fulton L."/>
            <person name="Fulton B."/>
            <person name="Courtney L."/>
            <person name="Fronick C."/>
            <person name="Harrison M."/>
            <person name="Strong C."/>
            <person name="Farmer C."/>
            <person name="Delahaunty K."/>
            <person name="Markovic C."/>
            <person name="Hall O."/>
            <person name="Minx P."/>
            <person name="Tomlinson C."/>
            <person name="Mitreva M."/>
            <person name="Hou S."/>
            <person name="Chen J."/>
            <person name="Wollam A."/>
            <person name="Pepin K.H."/>
            <person name="Johnson M."/>
            <person name="Bhonagiri V."/>
            <person name="Zhang X."/>
            <person name="Suruliraj S."/>
            <person name="Warren W."/>
            <person name="Chinwalla A."/>
            <person name="Mardis E.R."/>
            <person name="Wilson R.K."/>
        </authorList>
    </citation>
    <scope>NUCLEOTIDE SEQUENCE [LARGE SCALE GENOMIC DNA]</scope>
    <source>
        <strain evidence="2 3">F0357</strain>
    </source>
</reference>
<dbReference type="HOGENOM" id="CLU_076542_1_0_9"/>
<dbReference type="STRING" id="861450.HMPREF0080_00795"/>
<organism evidence="2 3">
    <name type="scientific">Anaeroglobus geminatus F0357</name>
    <dbReference type="NCBI Taxonomy" id="861450"/>
    <lineage>
        <taxon>Bacteria</taxon>
        <taxon>Bacillati</taxon>
        <taxon>Bacillota</taxon>
        <taxon>Negativicutes</taxon>
        <taxon>Veillonellales</taxon>
        <taxon>Veillonellaceae</taxon>
        <taxon>Anaeroglobus</taxon>
    </lineage>
</organism>
<dbReference type="Proteomes" id="UP000005481">
    <property type="component" value="Unassembled WGS sequence"/>
</dbReference>
<evidence type="ECO:0000313" key="3">
    <source>
        <dbReference type="Proteomes" id="UP000005481"/>
    </source>
</evidence>
<gene>
    <name evidence="2" type="ORF">HMPREF0080_00795</name>
</gene>
<feature type="domain" description="Methyltransferase type 11" evidence="1">
    <location>
        <begin position="9"/>
        <end position="95"/>
    </location>
</feature>
<dbReference type="Gene3D" id="3.40.50.150">
    <property type="entry name" value="Vaccinia Virus protein VP39"/>
    <property type="match status" value="1"/>
</dbReference>
<evidence type="ECO:0000259" key="1">
    <source>
        <dbReference type="Pfam" id="PF08241"/>
    </source>
</evidence>
<dbReference type="GO" id="GO:0008757">
    <property type="term" value="F:S-adenosylmethionine-dependent methyltransferase activity"/>
    <property type="evidence" value="ECO:0007669"/>
    <property type="project" value="InterPro"/>
</dbReference>
<dbReference type="PATRIC" id="fig|861450.3.peg.757"/>
<dbReference type="RefSeq" id="WP_006789782.1">
    <property type="nucleotide sequence ID" value="NZ_JH417575.1"/>
</dbReference>
<name>G9YGM8_9FIRM</name>
<dbReference type="eggNOG" id="COG2226">
    <property type="taxonomic scope" value="Bacteria"/>
</dbReference>
<dbReference type="AlphaFoldDB" id="G9YGM8"/>
<sequence length="153" mass="17529">MPALKNPQARLVGVDVWNWQYGGSFSQALCEQNARSEGTDNIRFQQGDARNLPFPDETFDVVVSNYVYHNIFGANKQDLLKETLRVLKKGGTFVIHDLMSKHCYGDMEQFMEDLRRTGYEHVEIRHTADGLFMKRREAMLLQLSSSALLTGKK</sequence>
<dbReference type="CDD" id="cd02440">
    <property type="entry name" value="AdoMet_MTases"/>
    <property type="match status" value="1"/>
</dbReference>
<dbReference type="PANTHER" id="PTHR45277:SF1">
    <property type="entry name" value="EXPRESSED PROTEIN"/>
    <property type="match status" value="1"/>
</dbReference>